<dbReference type="EMBL" id="CAJJDP010000128">
    <property type="protein sequence ID" value="CAD8202679.1"/>
    <property type="molecule type" value="Genomic_DNA"/>
</dbReference>
<comment type="caution">
    <text evidence="2">The sequence shown here is derived from an EMBL/GenBank/DDBJ whole genome shotgun (WGS) entry which is preliminary data.</text>
</comment>
<feature type="region of interest" description="Disordered" evidence="1">
    <location>
        <begin position="1"/>
        <end position="56"/>
    </location>
</feature>
<sequence>MMSQQEHQEFQSRFKDEGVNIKKQKGKESEFQNEGSIKLAESSHSEEGVKLCCQRP</sequence>
<evidence type="ECO:0000256" key="1">
    <source>
        <dbReference type="SAM" id="MobiDB-lite"/>
    </source>
</evidence>
<protein>
    <submittedName>
        <fullName evidence="2">Uncharacterized protein</fullName>
    </submittedName>
</protein>
<keyword evidence="3" id="KW-1185">Reference proteome</keyword>
<evidence type="ECO:0000313" key="2">
    <source>
        <dbReference type="EMBL" id="CAD8202679.1"/>
    </source>
</evidence>
<feature type="compositionally biased region" description="Basic and acidic residues" evidence="1">
    <location>
        <begin position="1"/>
        <end position="30"/>
    </location>
</feature>
<proteinExistence type="predicted"/>
<reference evidence="2" key="1">
    <citation type="submission" date="2021-01" db="EMBL/GenBank/DDBJ databases">
        <authorList>
            <consortium name="Genoscope - CEA"/>
            <person name="William W."/>
        </authorList>
    </citation>
    <scope>NUCLEOTIDE SEQUENCE</scope>
</reference>
<dbReference type="Proteomes" id="UP000683925">
    <property type="component" value="Unassembled WGS sequence"/>
</dbReference>
<accession>A0A8S1XNI6</accession>
<organism evidence="2 3">
    <name type="scientific">Paramecium octaurelia</name>
    <dbReference type="NCBI Taxonomy" id="43137"/>
    <lineage>
        <taxon>Eukaryota</taxon>
        <taxon>Sar</taxon>
        <taxon>Alveolata</taxon>
        <taxon>Ciliophora</taxon>
        <taxon>Intramacronucleata</taxon>
        <taxon>Oligohymenophorea</taxon>
        <taxon>Peniculida</taxon>
        <taxon>Parameciidae</taxon>
        <taxon>Paramecium</taxon>
    </lineage>
</organism>
<dbReference type="AlphaFoldDB" id="A0A8S1XNI6"/>
<evidence type="ECO:0000313" key="3">
    <source>
        <dbReference type="Proteomes" id="UP000683925"/>
    </source>
</evidence>
<gene>
    <name evidence="2" type="ORF">POCTA_138.1.T1280010</name>
</gene>
<name>A0A8S1XNI6_PAROT</name>